<dbReference type="STRING" id="34086.SAMN04488084_101379"/>
<evidence type="ECO:0000313" key="3">
    <source>
        <dbReference type="Proteomes" id="UP000183129"/>
    </source>
</evidence>
<feature type="transmembrane region" description="Helical" evidence="1">
    <location>
        <begin position="206"/>
        <end position="229"/>
    </location>
</feature>
<dbReference type="InterPro" id="IPR005625">
    <property type="entry name" value="PepSY-ass_TM"/>
</dbReference>
<feature type="transmembrane region" description="Helical" evidence="1">
    <location>
        <begin position="12"/>
        <end position="35"/>
    </location>
</feature>
<dbReference type="AlphaFoldDB" id="A0A1I2A5X6"/>
<organism evidence="2 3">
    <name type="scientific">Pedobacter antarcticus</name>
    <dbReference type="NCBI Taxonomy" id="34086"/>
    <lineage>
        <taxon>Bacteria</taxon>
        <taxon>Pseudomonadati</taxon>
        <taxon>Bacteroidota</taxon>
        <taxon>Sphingobacteriia</taxon>
        <taxon>Sphingobacteriales</taxon>
        <taxon>Sphingobacteriaceae</taxon>
        <taxon>Pedobacter</taxon>
    </lineage>
</organism>
<reference evidence="2 3" key="1">
    <citation type="submission" date="2016-10" db="EMBL/GenBank/DDBJ databases">
        <authorList>
            <person name="de Groot N.N."/>
        </authorList>
    </citation>
    <scope>NUCLEOTIDE SEQUENCE [LARGE SCALE GENOMIC DNA]</scope>
    <source>
        <strain evidence="2 3">ATCC 51969</strain>
    </source>
</reference>
<dbReference type="PROSITE" id="PS51257">
    <property type="entry name" value="PROKAR_LIPOPROTEIN"/>
    <property type="match status" value="1"/>
</dbReference>
<feature type="transmembrane region" description="Helical" evidence="1">
    <location>
        <begin position="348"/>
        <end position="369"/>
    </location>
</feature>
<evidence type="ECO:0000313" key="2">
    <source>
        <dbReference type="EMBL" id="SFE38170.1"/>
    </source>
</evidence>
<proteinExistence type="predicted"/>
<dbReference type="EMBL" id="FONS01000001">
    <property type="protein sequence ID" value="SFE38170.1"/>
    <property type="molecule type" value="Genomic_DNA"/>
</dbReference>
<dbReference type="PANTHER" id="PTHR34219">
    <property type="entry name" value="IRON-REGULATED INNER MEMBRANE PROTEIN-RELATED"/>
    <property type="match status" value="1"/>
</dbReference>
<protein>
    <submittedName>
        <fullName evidence="2">Uncharacterized iron-regulated membrane protein</fullName>
    </submittedName>
</protein>
<dbReference type="PANTHER" id="PTHR34219:SF3">
    <property type="entry name" value="BLL7967 PROTEIN"/>
    <property type="match status" value="1"/>
</dbReference>
<keyword evidence="1" id="KW-0472">Membrane</keyword>
<evidence type="ECO:0000256" key="1">
    <source>
        <dbReference type="SAM" id="Phobius"/>
    </source>
</evidence>
<feature type="transmembrane region" description="Helical" evidence="1">
    <location>
        <begin position="154"/>
        <end position="174"/>
    </location>
</feature>
<accession>A0A1I2A5X6</accession>
<dbReference type="RefSeq" id="WP_074963863.1">
    <property type="nucleotide sequence ID" value="NZ_FONS01000001.1"/>
</dbReference>
<keyword evidence="1" id="KW-1133">Transmembrane helix</keyword>
<dbReference type="Proteomes" id="UP000183129">
    <property type="component" value="Unassembled WGS sequence"/>
</dbReference>
<dbReference type="Pfam" id="PF03929">
    <property type="entry name" value="PepSY_TM"/>
    <property type="match status" value="1"/>
</dbReference>
<name>A0A1I2A5X6_9SPHI</name>
<keyword evidence="1" id="KW-0812">Transmembrane</keyword>
<gene>
    <name evidence="2" type="ORF">SAMN03003324_00291</name>
</gene>
<sequence>MKLKTILISIHLWVGVLSGLVVIILGLTGCVLTFVDEIRPLVYRDRMEVASTKETQLSLQIMLQNARNIWGKNKPVSALEIQNSPNKTFHFRAYQEDSNEGIWYWNEKKYYESLFMDPYTGKLVFHEQSEFEFFRVILYLHWSLLFKTDLGQPVVGIATLLYLILLLTGIYLWWPKNKKARRVRFLFRWKADTGNKRKNYDLHSILGFYSLSVGIVIALTGLVFAFPWFSNGVQRLLNIRTQVETSPVINTEQEIPIEKPLDNILADVKKKYPDATAYHFYFPRGGSSVVTILARYESIFKTTQAQYNVISGRLIQASTYDGKDGREKLRDINYGIHTGSILGLPSKILVFLISLVSASLPITGFLIWYNKKWGKRRKRNRKNPVGME</sequence>